<keyword evidence="2" id="KW-0804">Transcription</keyword>
<feature type="domain" description="NET" evidence="3">
    <location>
        <begin position="1"/>
        <end position="74"/>
    </location>
</feature>
<evidence type="ECO:0000313" key="6">
    <source>
        <dbReference type="Proteomes" id="UP001177140"/>
    </source>
</evidence>
<dbReference type="PROSITE" id="PS51525">
    <property type="entry name" value="NET"/>
    <property type="match status" value="1"/>
</dbReference>
<dbReference type="PANTHER" id="PTHR45926">
    <property type="entry name" value="OSJNBA0053K19.4 PROTEIN"/>
    <property type="match status" value="1"/>
</dbReference>
<evidence type="ECO:0000256" key="1">
    <source>
        <dbReference type="ARBA" id="ARBA00023015"/>
    </source>
</evidence>
<dbReference type="Gene3D" id="1.20.1270.220">
    <property type="match status" value="1"/>
</dbReference>
<dbReference type="InterPro" id="IPR027353">
    <property type="entry name" value="NET_dom"/>
</dbReference>
<name>A0AA42B3J5_PAPNU</name>
<reference evidence="5" key="1">
    <citation type="submission" date="2022-03" db="EMBL/GenBank/DDBJ databases">
        <title>A functionally conserved STORR gene fusion in Papaver species that diverged 16.8 million years ago.</title>
        <authorList>
            <person name="Catania T."/>
        </authorList>
    </citation>
    <scope>NUCLEOTIDE SEQUENCE</scope>
    <source>
        <strain evidence="5">S-191538</strain>
    </source>
</reference>
<keyword evidence="1" id="KW-0805">Transcription regulation</keyword>
<dbReference type="Pfam" id="PF17035">
    <property type="entry name" value="BET"/>
    <property type="match status" value="1"/>
</dbReference>
<feature type="non-terminal residue" evidence="5">
    <location>
        <position position="1"/>
    </location>
</feature>
<sequence>EMNIAEKQQLRKLIQNLSPKNLNRVVEIIKRRKLPKEEQSFYELNIDLDKEDNGIVWRLYYYARAVENAKRLSLEEVQKAKVVVAIQDD</sequence>
<dbReference type="AlphaFoldDB" id="A0AA42B3J5"/>
<evidence type="ECO:0000313" key="4">
    <source>
        <dbReference type="EMBL" id="MCL7030787.1"/>
    </source>
</evidence>
<organism evidence="5 6">
    <name type="scientific">Papaver nudicaule</name>
    <name type="common">Iceland poppy</name>
    <dbReference type="NCBI Taxonomy" id="74823"/>
    <lineage>
        <taxon>Eukaryota</taxon>
        <taxon>Viridiplantae</taxon>
        <taxon>Streptophyta</taxon>
        <taxon>Embryophyta</taxon>
        <taxon>Tracheophyta</taxon>
        <taxon>Spermatophyta</taxon>
        <taxon>Magnoliopsida</taxon>
        <taxon>Ranunculales</taxon>
        <taxon>Papaveraceae</taxon>
        <taxon>Papaveroideae</taxon>
        <taxon>Papaver</taxon>
    </lineage>
</organism>
<gene>
    <name evidence="5" type="ORF">MKW94_001095</name>
    <name evidence="4" type="ORF">MKW94_029909</name>
</gene>
<dbReference type="Proteomes" id="UP001177140">
    <property type="component" value="Unassembled WGS sequence"/>
</dbReference>
<comment type="caution">
    <text evidence="5">The sequence shown here is derived from an EMBL/GenBank/DDBJ whole genome shotgun (WGS) entry which is preliminary data.</text>
</comment>
<dbReference type="InterPro" id="IPR038336">
    <property type="entry name" value="NET_sf"/>
</dbReference>
<dbReference type="EMBL" id="JAJJMA010105345">
    <property type="protein sequence ID" value="MCL7030787.1"/>
    <property type="molecule type" value="Genomic_DNA"/>
</dbReference>
<accession>A0AA42B3J5</accession>
<evidence type="ECO:0000313" key="5">
    <source>
        <dbReference type="EMBL" id="MCL7049081.1"/>
    </source>
</evidence>
<evidence type="ECO:0000256" key="2">
    <source>
        <dbReference type="ARBA" id="ARBA00023163"/>
    </source>
</evidence>
<protein>
    <recommendedName>
        <fullName evidence="3">NET domain-containing protein</fullName>
    </recommendedName>
</protein>
<proteinExistence type="predicted"/>
<keyword evidence="6" id="KW-1185">Reference proteome</keyword>
<dbReference type="EMBL" id="JAJJMA010311733">
    <property type="protein sequence ID" value="MCL7049081.1"/>
    <property type="molecule type" value="Genomic_DNA"/>
</dbReference>
<evidence type="ECO:0000259" key="3">
    <source>
        <dbReference type="PROSITE" id="PS51525"/>
    </source>
</evidence>